<evidence type="ECO:0008006" key="3">
    <source>
        <dbReference type="Google" id="ProtNLM"/>
    </source>
</evidence>
<gene>
    <name evidence="1" type="ORF">KMW28_19875</name>
</gene>
<dbReference type="EMBL" id="CP076132">
    <property type="protein sequence ID" value="QWG01864.1"/>
    <property type="molecule type" value="Genomic_DNA"/>
</dbReference>
<proteinExistence type="predicted"/>
<dbReference type="RefSeq" id="WP_169666291.1">
    <property type="nucleotide sequence ID" value="NZ_CP076132.1"/>
</dbReference>
<evidence type="ECO:0000313" key="2">
    <source>
        <dbReference type="Proteomes" id="UP000678679"/>
    </source>
</evidence>
<dbReference type="AlphaFoldDB" id="A0AAX1N319"/>
<accession>A0AAX1N319</accession>
<dbReference type="KEGG" id="fya:KMW28_19875"/>
<sequence length="123" mass="14080">MTSEEKKAYLLIKSVIFHYHGLDEDEQAILDETATNIDGHAELEWATKFIAEDYVNAFDNAKQYLSEVMLEFPKETRLKYISLAWDANNRKGYISEMEATAMLKLASTLGIQGEFLSYIKSTN</sequence>
<dbReference type="SUPFAM" id="SSF158682">
    <property type="entry name" value="TerB-like"/>
    <property type="match status" value="1"/>
</dbReference>
<evidence type="ECO:0000313" key="1">
    <source>
        <dbReference type="EMBL" id="QWG01864.1"/>
    </source>
</evidence>
<name>A0AAX1N319_9BACT</name>
<dbReference type="InterPro" id="IPR029024">
    <property type="entry name" value="TerB-like"/>
</dbReference>
<reference evidence="1 2" key="1">
    <citation type="submission" date="2021-05" db="EMBL/GenBank/DDBJ databases">
        <title>Comparative genomic studies on the polysaccharide-degrading batcterial strains of the Flammeovirga genus.</title>
        <authorList>
            <person name="Zewei F."/>
            <person name="Zheng Z."/>
            <person name="Yu L."/>
            <person name="Ruyue G."/>
            <person name="Yanhong M."/>
            <person name="Yuanyuan C."/>
            <person name="Jingyan G."/>
            <person name="Wenjun H."/>
        </authorList>
    </citation>
    <scope>NUCLEOTIDE SEQUENCE [LARGE SCALE GENOMIC DNA]</scope>
    <source>
        <strain evidence="1 2">NBRC:100898</strain>
    </source>
</reference>
<protein>
    <recommendedName>
        <fullName evidence="3">Co-chaperone DjlA N-terminal domain-containing protein</fullName>
    </recommendedName>
</protein>
<dbReference type="Proteomes" id="UP000678679">
    <property type="component" value="Chromosome 1"/>
</dbReference>
<organism evidence="1 2">
    <name type="scientific">Flammeovirga yaeyamensis</name>
    <dbReference type="NCBI Taxonomy" id="367791"/>
    <lineage>
        <taxon>Bacteria</taxon>
        <taxon>Pseudomonadati</taxon>
        <taxon>Bacteroidota</taxon>
        <taxon>Cytophagia</taxon>
        <taxon>Cytophagales</taxon>
        <taxon>Flammeovirgaceae</taxon>
        <taxon>Flammeovirga</taxon>
    </lineage>
</organism>
<keyword evidence="2" id="KW-1185">Reference proteome</keyword>